<comment type="caution">
    <text evidence="2">The sequence shown here is derived from an EMBL/GenBank/DDBJ whole genome shotgun (WGS) entry which is preliminary data.</text>
</comment>
<dbReference type="AlphaFoldDB" id="A0A3N0YEW9"/>
<reference evidence="2 3" key="1">
    <citation type="submission" date="2018-10" db="EMBL/GenBank/DDBJ databases">
        <title>Genome assembly for a Yunnan-Guizhou Plateau 3E fish, Anabarilius grahami (Regan), and its evolutionary and genetic applications.</title>
        <authorList>
            <person name="Jiang W."/>
        </authorList>
    </citation>
    <scope>NUCLEOTIDE SEQUENCE [LARGE SCALE GENOMIC DNA]</scope>
    <source>
        <strain evidence="2">AG-KIZ</strain>
        <tissue evidence="2">Muscle</tissue>
    </source>
</reference>
<evidence type="ECO:0000313" key="3">
    <source>
        <dbReference type="Proteomes" id="UP000281406"/>
    </source>
</evidence>
<evidence type="ECO:0000313" key="2">
    <source>
        <dbReference type="EMBL" id="ROL44816.1"/>
    </source>
</evidence>
<proteinExistence type="predicted"/>
<feature type="compositionally biased region" description="Polar residues" evidence="1">
    <location>
        <begin position="23"/>
        <end position="33"/>
    </location>
</feature>
<dbReference type="EMBL" id="RJVU01043944">
    <property type="protein sequence ID" value="ROL44816.1"/>
    <property type="molecule type" value="Genomic_DNA"/>
</dbReference>
<organism evidence="2 3">
    <name type="scientific">Anabarilius grahami</name>
    <name type="common">Kanglang fish</name>
    <name type="synonym">Barilius grahami</name>
    <dbReference type="NCBI Taxonomy" id="495550"/>
    <lineage>
        <taxon>Eukaryota</taxon>
        <taxon>Metazoa</taxon>
        <taxon>Chordata</taxon>
        <taxon>Craniata</taxon>
        <taxon>Vertebrata</taxon>
        <taxon>Euteleostomi</taxon>
        <taxon>Actinopterygii</taxon>
        <taxon>Neopterygii</taxon>
        <taxon>Teleostei</taxon>
        <taxon>Ostariophysi</taxon>
        <taxon>Cypriniformes</taxon>
        <taxon>Xenocyprididae</taxon>
        <taxon>Xenocypridinae</taxon>
        <taxon>Xenocypridinae incertae sedis</taxon>
        <taxon>Anabarilius</taxon>
    </lineage>
</organism>
<protein>
    <submittedName>
        <fullName evidence="2">Uncharacterized protein</fullName>
    </submittedName>
</protein>
<evidence type="ECO:0000256" key="1">
    <source>
        <dbReference type="SAM" id="MobiDB-lite"/>
    </source>
</evidence>
<name>A0A3N0YEW9_ANAGA</name>
<feature type="compositionally biased region" description="Acidic residues" evidence="1">
    <location>
        <begin position="34"/>
        <end position="46"/>
    </location>
</feature>
<gene>
    <name evidence="2" type="ORF">DPX16_2166</name>
</gene>
<feature type="region of interest" description="Disordered" evidence="1">
    <location>
        <begin position="1"/>
        <end position="49"/>
    </location>
</feature>
<keyword evidence="3" id="KW-1185">Reference proteome</keyword>
<accession>A0A3N0YEW9</accession>
<dbReference type="Proteomes" id="UP000281406">
    <property type="component" value="Unassembled WGS sequence"/>
</dbReference>
<sequence length="100" mass="10656">MNKDAGGALLSNGGGKSKKNDQESGLDQPSDSTEVVEPDQLSEEADPPNRAVLAAIAALRNEMTQIKDDICAIIDVRIQTVYTVLRGELATTTATTLLER</sequence>